<dbReference type="GO" id="GO:0020037">
    <property type="term" value="F:heme binding"/>
    <property type="evidence" value="ECO:0007669"/>
    <property type="project" value="InterPro"/>
</dbReference>
<dbReference type="GO" id="GO:0015232">
    <property type="term" value="F:heme transmembrane transporter activity"/>
    <property type="evidence" value="ECO:0007669"/>
    <property type="project" value="InterPro"/>
</dbReference>
<dbReference type="PANTHER" id="PTHR43653:SF1">
    <property type="entry name" value="CYTOCHROME C-TYPE BIOGENESIS PROTEIN CCMF"/>
    <property type="match status" value="1"/>
</dbReference>
<evidence type="ECO:0000313" key="4">
    <source>
        <dbReference type="EMBL" id="KAA0035072.1"/>
    </source>
</evidence>
<evidence type="ECO:0000313" key="5">
    <source>
        <dbReference type="Proteomes" id="UP000321393"/>
    </source>
</evidence>
<dbReference type="InterPro" id="IPR003567">
    <property type="entry name" value="Cyt_c_biogenesis"/>
</dbReference>
<reference evidence="4 5" key="1">
    <citation type="submission" date="2019-08" db="EMBL/GenBank/DDBJ databases">
        <title>Draft genome sequences of two oriental melons (Cucumis melo L. var makuwa).</title>
        <authorList>
            <person name="Kwon S.-Y."/>
        </authorList>
    </citation>
    <scope>NUCLEOTIDE SEQUENCE [LARGE SCALE GENOMIC DNA]</scope>
    <source>
        <strain evidence="5">cv. SW 3</strain>
        <tissue evidence="4">Leaf</tissue>
    </source>
</reference>
<dbReference type="GO" id="GO:0016020">
    <property type="term" value="C:membrane"/>
    <property type="evidence" value="ECO:0007669"/>
    <property type="project" value="InterPro"/>
</dbReference>
<comment type="similarity">
    <text evidence="1">Belongs to the CcmF/CycK/Ccl1/NrfE/CcsA family.</text>
</comment>
<comment type="caution">
    <text evidence="4">The sequence shown here is derived from an EMBL/GenBank/DDBJ whole genome shotgun (WGS) entry which is preliminary data.</text>
</comment>
<gene>
    <name evidence="4" type="ORF">E6C27_scaffold57G001350</name>
</gene>
<dbReference type="STRING" id="1194695.A0A5A7SV06"/>
<dbReference type="EMBL" id="SSTE01020204">
    <property type="protein sequence ID" value="KAA0035072.1"/>
    <property type="molecule type" value="Genomic_DNA"/>
</dbReference>
<keyword evidence="2" id="KW-0201">Cytochrome c-type biogenesis</keyword>
<dbReference type="Pfam" id="PF01578">
    <property type="entry name" value="Cytochrom_C_asm"/>
    <property type="match status" value="1"/>
</dbReference>
<evidence type="ECO:0000256" key="1">
    <source>
        <dbReference type="ARBA" id="ARBA00009186"/>
    </source>
</evidence>
<dbReference type="InterPro" id="IPR002541">
    <property type="entry name" value="Cyt_c_assembly"/>
</dbReference>
<organism evidence="4 5">
    <name type="scientific">Cucumis melo var. makuwa</name>
    <name type="common">Oriental melon</name>
    <dbReference type="NCBI Taxonomy" id="1194695"/>
    <lineage>
        <taxon>Eukaryota</taxon>
        <taxon>Viridiplantae</taxon>
        <taxon>Streptophyta</taxon>
        <taxon>Embryophyta</taxon>
        <taxon>Tracheophyta</taxon>
        <taxon>Spermatophyta</taxon>
        <taxon>Magnoliopsida</taxon>
        <taxon>eudicotyledons</taxon>
        <taxon>Gunneridae</taxon>
        <taxon>Pentapetalae</taxon>
        <taxon>rosids</taxon>
        <taxon>fabids</taxon>
        <taxon>Cucurbitales</taxon>
        <taxon>Cucurbitaceae</taxon>
        <taxon>Benincaseae</taxon>
        <taxon>Cucumis</taxon>
    </lineage>
</organism>
<dbReference type="PRINTS" id="PR01410">
    <property type="entry name" value="CCBIOGENESIS"/>
</dbReference>
<proteinExistence type="inferred from homology"/>
<dbReference type="AlphaFoldDB" id="A0A5A7SV06"/>
<accession>A0A5A7SV06</accession>
<evidence type="ECO:0000256" key="2">
    <source>
        <dbReference type="ARBA" id="ARBA00022748"/>
    </source>
</evidence>
<dbReference type="PANTHER" id="PTHR43653">
    <property type="entry name" value="CYTOCHROME C ASSEMBLY PROTEIN-RELATED"/>
    <property type="match status" value="1"/>
</dbReference>
<feature type="domain" description="Cytochrome c assembly protein" evidence="3">
    <location>
        <begin position="78"/>
        <end position="137"/>
    </location>
</feature>
<name>A0A5A7SV06_CUCMM</name>
<dbReference type="Proteomes" id="UP000321393">
    <property type="component" value="Unassembled WGS sequence"/>
</dbReference>
<protein>
    <submittedName>
        <fullName evidence="4">Cytochrome c biogenesis FN</fullName>
    </submittedName>
</protein>
<evidence type="ECO:0000259" key="3">
    <source>
        <dbReference type="Pfam" id="PF01578"/>
    </source>
</evidence>
<sequence>MMNGIVVLHSPVMQKDATEKNGTLLCTAGCIKSRITRGLVDTERQQVKPPVRNGKKETTTSFLYWITVANTVVFDQNQEPMRIWILISQSFLTVGILRGSWWAHHELGRGGWWFWDSVENASFMPRVLATTRIHSIILPL</sequence>
<dbReference type="OrthoDB" id="8299755at2759"/>
<dbReference type="GO" id="GO:0017004">
    <property type="term" value="P:cytochrome complex assembly"/>
    <property type="evidence" value="ECO:0007669"/>
    <property type="project" value="UniProtKB-KW"/>
</dbReference>